<dbReference type="InterPro" id="IPR029058">
    <property type="entry name" value="AB_hydrolase_fold"/>
</dbReference>
<feature type="domain" description="KANL3/Tex30 alpha/beta hydrolase-like" evidence="1">
    <location>
        <begin position="3"/>
        <end position="194"/>
    </location>
</feature>
<dbReference type="Pfam" id="PF20408">
    <property type="entry name" value="Abhydrolase_11"/>
    <property type="match status" value="1"/>
</dbReference>
<protein>
    <submittedName>
        <fullName evidence="2">Hydrolase</fullName>
    </submittedName>
</protein>
<dbReference type="InterPro" id="IPR046879">
    <property type="entry name" value="KANL3/Tex30_Abhydrolase"/>
</dbReference>
<proteinExistence type="predicted"/>
<dbReference type="EMBL" id="QKRA01000001">
    <property type="protein sequence ID" value="RDL45839.1"/>
    <property type="molecule type" value="Genomic_DNA"/>
</dbReference>
<keyword evidence="2" id="KW-0378">Hydrolase</keyword>
<dbReference type="InterPro" id="IPR026555">
    <property type="entry name" value="NSL3/Tex30"/>
</dbReference>
<organism evidence="2 3">
    <name type="scientific">Marinomonas piezotolerans</name>
    <dbReference type="NCBI Taxonomy" id="2213058"/>
    <lineage>
        <taxon>Bacteria</taxon>
        <taxon>Pseudomonadati</taxon>
        <taxon>Pseudomonadota</taxon>
        <taxon>Gammaproteobacteria</taxon>
        <taxon>Oceanospirillales</taxon>
        <taxon>Oceanospirillaceae</taxon>
        <taxon>Marinomonas</taxon>
    </lineage>
</organism>
<dbReference type="RefSeq" id="WP_115466427.1">
    <property type="nucleotide sequence ID" value="NZ_QKRA01000001.1"/>
</dbReference>
<sequence>MTTVYIFHGAGAGHQSDFLSGFRAELEIATREYKSLTIESYTLEYMAEMEQSGKRRPPPNIKTLIDEAVFKISPNEPVILIGKSMGARMIAELCQTHNVQACVALGYPFYPTKKPDKDRLYHLQATKGVPFKVIQGTRDALGDRAWVCTQSLPINISVEWVEGADHDFNVLKRYNMSRNVVLETLARTTCEFIKPYV</sequence>
<comment type="caution">
    <text evidence="2">The sequence shown here is derived from an EMBL/GenBank/DDBJ whole genome shotgun (WGS) entry which is preliminary data.</text>
</comment>
<evidence type="ECO:0000259" key="1">
    <source>
        <dbReference type="Pfam" id="PF20408"/>
    </source>
</evidence>
<dbReference type="SUPFAM" id="SSF53474">
    <property type="entry name" value="alpha/beta-Hydrolases"/>
    <property type="match status" value="1"/>
</dbReference>
<evidence type="ECO:0000313" key="2">
    <source>
        <dbReference type="EMBL" id="RDL45839.1"/>
    </source>
</evidence>
<dbReference type="AlphaFoldDB" id="A0A370UDJ8"/>
<accession>A0A370UDJ8</accession>
<gene>
    <name evidence="2" type="ORF">DN730_01975</name>
</gene>
<name>A0A370UDJ8_9GAMM</name>
<dbReference type="Gene3D" id="3.40.50.1820">
    <property type="entry name" value="alpha/beta hydrolase"/>
    <property type="match status" value="1"/>
</dbReference>
<keyword evidence="3" id="KW-1185">Reference proteome</keyword>
<dbReference type="PANTHER" id="PTHR13136">
    <property type="entry name" value="TESTIS DEVELOPMENT PROTEIN PRTD"/>
    <property type="match status" value="1"/>
</dbReference>
<reference evidence="2 3" key="1">
    <citation type="submission" date="2018-06" db="EMBL/GenBank/DDBJ databases">
        <title>Marinomonas sp. YLB-05 draft genome sequence.</title>
        <authorList>
            <person name="Yu L."/>
            <person name="Tang X."/>
        </authorList>
    </citation>
    <scope>NUCLEOTIDE SEQUENCE [LARGE SCALE GENOMIC DNA]</scope>
    <source>
        <strain evidence="2 3">YLB-05</strain>
    </source>
</reference>
<dbReference type="GO" id="GO:0016787">
    <property type="term" value="F:hydrolase activity"/>
    <property type="evidence" value="ECO:0007669"/>
    <property type="project" value="UniProtKB-KW"/>
</dbReference>
<dbReference type="OrthoDB" id="652634at2"/>
<evidence type="ECO:0000313" key="3">
    <source>
        <dbReference type="Proteomes" id="UP000254326"/>
    </source>
</evidence>
<dbReference type="Proteomes" id="UP000254326">
    <property type="component" value="Unassembled WGS sequence"/>
</dbReference>
<dbReference type="PANTHER" id="PTHR13136:SF11">
    <property type="entry name" value="TESTIS-EXPRESSED PROTEIN 30"/>
    <property type="match status" value="1"/>
</dbReference>